<sequence>MAFDLSKSLILIAPLHNPSISLRYYSGISKKKHDHTFRNNTQKNVTNNHSQEYVLTVKRTKTAGNKKGGEVEGLRLFVRSQENPLLLQDHVSKEAPAAQPTVYAAVPFNEWLRSVGSSGRKATIETAKQRIADEFRAASEHRQRVHLDHFAANPDADTHNLSECKAVEGLVDRRQLAVSFF</sequence>
<evidence type="ECO:0000313" key="2">
    <source>
        <dbReference type="Proteomes" id="UP000294530"/>
    </source>
</evidence>
<keyword evidence="2" id="KW-1185">Reference proteome</keyword>
<name>A0A976FN72_BRELC</name>
<reference evidence="1 2" key="1">
    <citation type="journal article" date="2021" name="Genome Biol.">
        <title>AFLAP: assembly-free linkage analysis pipeline using k-mers from genome sequencing data.</title>
        <authorList>
            <person name="Fletcher K."/>
            <person name="Zhang L."/>
            <person name="Gil J."/>
            <person name="Han R."/>
            <person name="Cavanaugh K."/>
            <person name="Michelmore R."/>
        </authorList>
    </citation>
    <scope>NUCLEOTIDE SEQUENCE [LARGE SCALE GENOMIC DNA]</scope>
    <source>
        <strain evidence="1 2">SF5</strain>
    </source>
</reference>
<evidence type="ECO:0000313" key="1">
    <source>
        <dbReference type="EMBL" id="TDH69681.1"/>
    </source>
</evidence>
<dbReference type="RefSeq" id="XP_067819180.1">
    <property type="nucleotide sequence ID" value="XM_067966779.1"/>
</dbReference>
<dbReference type="AlphaFoldDB" id="A0A976FN72"/>
<organism evidence="1 2">
    <name type="scientific">Bremia lactucae</name>
    <name type="common">Lettuce downy mildew</name>
    <dbReference type="NCBI Taxonomy" id="4779"/>
    <lineage>
        <taxon>Eukaryota</taxon>
        <taxon>Sar</taxon>
        <taxon>Stramenopiles</taxon>
        <taxon>Oomycota</taxon>
        <taxon>Peronosporomycetes</taxon>
        <taxon>Peronosporales</taxon>
        <taxon>Peronosporaceae</taxon>
        <taxon>Bremia</taxon>
    </lineage>
</organism>
<dbReference type="KEGG" id="blac:94352450"/>
<accession>A0A976FN72</accession>
<comment type="caution">
    <text evidence="1">The sequence shown here is derived from an EMBL/GenBank/DDBJ whole genome shotgun (WGS) entry which is preliminary data.</text>
</comment>
<dbReference type="GeneID" id="94352450"/>
<gene>
    <name evidence="1" type="ORF">CCR75_008729</name>
</gene>
<proteinExistence type="predicted"/>
<dbReference type="EMBL" id="SHOA02000007">
    <property type="protein sequence ID" value="TDH69681.1"/>
    <property type="molecule type" value="Genomic_DNA"/>
</dbReference>
<protein>
    <submittedName>
        <fullName evidence="1">Uncharacterized protein</fullName>
    </submittedName>
</protein>
<dbReference type="Proteomes" id="UP000294530">
    <property type="component" value="Unassembled WGS sequence"/>
</dbReference>